<feature type="transmembrane region" description="Helical" evidence="1">
    <location>
        <begin position="41"/>
        <end position="59"/>
    </location>
</feature>
<dbReference type="PANTHER" id="PTHR33741">
    <property type="entry name" value="TRANSMEMBRANE PROTEIN DDB_G0269096-RELATED"/>
    <property type="match status" value="1"/>
</dbReference>
<keyword evidence="1" id="KW-0472">Membrane</keyword>
<feature type="transmembrane region" description="Helical" evidence="1">
    <location>
        <begin position="16"/>
        <end position="35"/>
    </location>
</feature>
<accession>A0A3N9UEN1</accession>
<feature type="transmembrane region" description="Helical" evidence="1">
    <location>
        <begin position="90"/>
        <end position="106"/>
    </location>
</feature>
<dbReference type="RefSeq" id="WP_124764471.1">
    <property type="nucleotide sequence ID" value="NZ_JAFBDY010000007.1"/>
</dbReference>
<evidence type="ECO:0000256" key="1">
    <source>
        <dbReference type="SAM" id="Phobius"/>
    </source>
</evidence>
<dbReference type="InterPro" id="IPR007065">
    <property type="entry name" value="HPP"/>
</dbReference>
<name>A0A3N9UEN1_9BACI</name>
<dbReference type="Proteomes" id="UP000274033">
    <property type="component" value="Unassembled WGS sequence"/>
</dbReference>
<organism evidence="3 4">
    <name type="scientific">Lysinibacillus composti</name>
    <dbReference type="NCBI Taxonomy" id="720633"/>
    <lineage>
        <taxon>Bacteria</taxon>
        <taxon>Bacillati</taxon>
        <taxon>Bacillota</taxon>
        <taxon>Bacilli</taxon>
        <taxon>Bacillales</taxon>
        <taxon>Bacillaceae</taxon>
        <taxon>Lysinibacillus</taxon>
    </lineage>
</organism>
<dbReference type="EMBL" id="RRCT01000008">
    <property type="protein sequence ID" value="RQW74657.1"/>
    <property type="molecule type" value="Genomic_DNA"/>
</dbReference>
<dbReference type="InterPro" id="IPR058581">
    <property type="entry name" value="TM_HPP"/>
</dbReference>
<feature type="domain" description="HPP transmembrane region" evidence="2">
    <location>
        <begin position="10"/>
        <end position="158"/>
    </location>
</feature>
<dbReference type="Pfam" id="PF04982">
    <property type="entry name" value="TM_HPP"/>
    <property type="match status" value="1"/>
</dbReference>
<reference evidence="3 4" key="1">
    <citation type="journal article" date="2013" name="J. Microbiol.">
        <title>Lysinibacillus chungkukjangi sp. nov., isolated from Chungkukjang, Korean fermented soybean food.</title>
        <authorList>
            <person name="Kim S.J."/>
            <person name="Jang Y.H."/>
            <person name="Hamada M."/>
            <person name="Ahn J.H."/>
            <person name="Weon H.Y."/>
            <person name="Suzuki K."/>
            <person name="Whang K.S."/>
            <person name="Kwon S.W."/>
        </authorList>
    </citation>
    <scope>NUCLEOTIDE SEQUENCE [LARGE SCALE GENOMIC DNA]</scope>
    <source>
        <strain evidence="3 4">MCCC 1A12701</strain>
    </source>
</reference>
<keyword evidence="1" id="KW-1133">Transmembrane helix</keyword>
<evidence type="ECO:0000259" key="2">
    <source>
        <dbReference type="Pfam" id="PF04982"/>
    </source>
</evidence>
<feature type="transmembrane region" description="Helical" evidence="1">
    <location>
        <begin position="118"/>
        <end position="148"/>
    </location>
</feature>
<dbReference type="AlphaFoldDB" id="A0A3N9UEN1"/>
<dbReference type="OrthoDB" id="9811720at2"/>
<feature type="transmembrane region" description="Helical" evidence="1">
    <location>
        <begin position="66"/>
        <end position="84"/>
    </location>
</feature>
<evidence type="ECO:0000313" key="3">
    <source>
        <dbReference type="EMBL" id="RQW74657.1"/>
    </source>
</evidence>
<evidence type="ECO:0000313" key="4">
    <source>
        <dbReference type="Proteomes" id="UP000274033"/>
    </source>
</evidence>
<sequence length="162" mass="17454">MKGQAENPLQVNMKDVIAAFIGGFITLLILISLTTNTSTNWLIAPFGASCTLAFGVWNSPLSQPRNIIGGHVISSLVGLIMYHLFGNEPWTIALAVGLAVAAMMLTKTTHPPAGGNPIIVILGAHSWSFLFMPILLGTVLIVLMALIVNNLQSDRVYPIFWK</sequence>
<proteinExistence type="predicted"/>
<protein>
    <submittedName>
        <fullName evidence="3">HPP family protein</fullName>
    </submittedName>
</protein>
<keyword evidence="4" id="KW-1185">Reference proteome</keyword>
<gene>
    <name evidence="3" type="ORF">EBB45_10520</name>
</gene>
<keyword evidence="1" id="KW-0812">Transmembrane</keyword>
<dbReference type="PANTHER" id="PTHR33741:SF5">
    <property type="entry name" value="TRANSMEMBRANE PROTEIN DDB_G0269096-RELATED"/>
    <property type="match status" value="1"/>
</dbReference>
<comment type="caution">
    <text evidence="3">The sequence shown here is derived from an EMBL/GenBank/DDBJ whole genome shotgun (WGS) entry which is preliminary data.</text>
</comment>